<accession>A0A5P1E6S3</accession>
<gene>
    <name evidence="2" type="ORF">A4U43_C09F10150</name>
</gene>
<reference evidence="3" key="1">
    <citation type="journal article" date="2017" name="Nat. Commun.">
        <title>The asparagus genome sheds light on the origin and evolution of a young Y chromosome.</title>
        <authorList>
            <person name="Harkess A."/>
            <person name="Zhou J."/>
            <person name="Xu C."/>
            <person name="Bowers J.E."/>
            <person name="Van der Hulst R."/>
            <person name="Ayyampalayam S."/>
            <person name="Mercati F."/>
            <person name="Riccardi P."/>
            <person name="McKain M.R."/>
            <person name="Kakrana A."/>
            <person name="Tang H."/>
            <person name="Ray J."/>
            <person name="Groenendijk J."/>
            <person name="Arikit S."/>
            <person name="Mathioni S.M."/>
            <person name="Nakano M."/>
            <person name="Shan H."/>
            <person name="Telgmann-Rauber A."/>
            <person name="Kanno A."/>
            <person name="Yue Z."/>
            <person name="Chen H."/>
            <person name="Li W."/>
            <person name="Chen Y."/>
            <person name="Xu X."/>
            <person name="Zhang Y."/>
            <person name="Luo S."/>
            <person name="Chen H."/>
            <person name="Gao J."/>
            <person name="Mao Z."/>
            <person name="Pires J.C."/>
            <person name="Luo M."/>
            <person name="Kudrna D."/>
            <person name="Wing R.A."/>
            <person name="Meyers B.C."/>
            <person name="Yi K."/>
            <person name="Kong H."/>
            <person name="Lavrijsen P."/>
            <person name="Sunseri F."/>
            <person name="Falavigna A."/>
            <person name="Ye Y."/>
            <person name="Leebens-Mack J.H."/>
            <person name="Chen G."/>
        </authorList>
    </citation>
    <scope>NUCLEOTIDE SEQUENCE [LARGE SCALE GENOMIC DNA]</scope>
    <source>
        <strain evidence="3">cv. DH0086</strain>
    </source>
</reference>
<dbReference type="Gramene" id="ONK58248">
    <property type="protein sequence ID" value="ONK58248"/>
    <property type="gene ID" value="A4U43_C09F10150"/>
</dbReference>
<sequence>MAVTRSPLLPPSKKQPLVTPEPKLVHRDYLRVEEEYPAVPMQEPRVSSLEPIPLDDEEKMDYEHNDIETYLIEPNEADFNDDVGGSSYMLAMGKAIPMSFHVDGHFEPVIDFDGASGVLEPTSAIDMTEAPTLAPLLLVRWKLIVHGSSDDDDDASVSLMLIAVGRVA</sequence>
<dbReference type="EMBL" id="CM007389">
    <property type="protein sequence ID" value="ONK58248.1"/>
    <property type="molecule type" value="Genomic_DNA"/>
</dbReference>
<feature type="region of interest" description="Disordered" evidence="1">
    <location>
        <begin position="1"/>
        <end position="20"/>
    </location>
</feature>
<evidence type="ECO:0000313" key="2">
    <source>
        <dbReference type="EMBL" id="ONK58248.1"/>
    </source>
</evidence>
<dbReference type="Proteomes" id="UP000243459">
    <property type="component" value="Chromosome 9"/>
</dbReference>
<keyword evidence="3" id="KW-1185">Reference proteome</keyword>
<protein>
    <submittedName>
        <fullName evidence="2">Uncharacterized protein</fullName>
    </submittedName>
</protein>
<dbReference type="AlphaFoldDB" id="A0A5P1E6S3"/>
<organism evidence="2 3">
    <name type="scientific">Asparagus officinalis</name>
    <name type="common">Garden asparagus</name>
    <dbReference type="NCBI Taxonomy" id="4686"/>
    <lineage>
        <taxon>Eukaryota</taxon>
        <taxon>Viridiplantae</taxon>
        <taxon>Streptophyta</taxon>
        <taxon>Embryophyta</taxon>
        <taxon>Tracheophyta</taxon>
        <taxon>Spermatophyta</taxon>
        <taxon>Magnoliopsida</taxon>
        <taxon>Liliopsida</taxon>
        <taxon>Asparagales</taxon>
        <taxon>Asparagaceae</taxon>
        <taxon>Asparagoideae</taxon>
        <taxon>Asparagus</taxon>
    </lineage>
</organism>
<evidence type="ECO:0000313" key="3">
    <source>
        <dbReference type="Proteomes" id="UP000243459"/>
    </source>
</evidence>
<proteinExistence type="predicted"/>
<name>A0A5P1E6S3_ASPOF</name>
<evidence type="ECO:0000256" key="1">
    <source>
        <dbReference type="SAM" id="MobiDB-lite"/>
    </source>
</evidence>